<reference evidence="1" key="1">
    <citation type="submission" date="2021-06" db="EMBL/GenBank/DDBJ databases">
        <authorList>
            <person name="Kallberg Y."/>
            <person name="Tangrot J."/>
            <person name="Rosling A."/>
        </authorList>
    </citation>
    <scope>NUCLEOTIDE SEQUENCE</scope>
    <source>
        <strain evidence="1">28 12/20/2015</strain>
    </source>
</reference>
<name>A0ACA9K7U7_9GLOM</name>
<organism evidence="1 2">
    <name type="scientific">Cetraspora pellucida</name>
    <dbReference type="NCBI Taxonomy" id="1433469"/>
    <lineage>
        <taxon>Eukaryota</taxon>
        <taxon>Fungi</taxon>
        <taxon>Fungi incertae sedis</taxon>
        <taxon>Mucoromycota</taxon>
        <taxon>Glomeromycotina</taxon>
        <taxon>Glomeromycetes</taxon>
        <taxon>Diversisporales</taxon>
        <taxon>Gigasporaceae</taxon>
        <taxon>Cetraspora</taxon>
    </lineage>
</organism>
<comment type="caution">
    <text evidence="1">The sequence shown here is derived from an EMBL/GenBank/DDBJ whole genome shotgun (WGS) entry which is preliminary data.</text>
</comment>
<accession>A0ACA9K7U7</accession>
<protein>
    <submittedName>
        <fullName evidence="1">5009_t:CDS:1</fullName>
    </submittedName>
</protein>
<evidence type="ECO:0000313" key="1">
    <source>
        <dbReference type="EMBL" id="CAG8458214.1"/>
    </source>
</evidence>
<dbReference type="EMBL" id="CAJVPW010000549">
    <property type="protein sequence ID" value="CAG8458214.1"/>
    <property type="molecule type" value="Genomic_DNA"/>
</dbReference>
<keyword evidence="2" id="KW-1185">Reference proteome</keyword>
<evidence type="ECO:0000313" key="2">
    <source>
        <dbReference type="Proteomes" id="UP000789366"/>
    </source>
</evidence>
<dbReference type="Proteomes" id="UP000789366">
    <property type="component" value="Unassembled WGS sequence"/>
</dbReference>
<gene>
    <name evidence="1" type="ORF">SPELUC_LOCUS1139</name>
</gene>
<sequence>MLIADFANYKPTIKSDIYSLGRLFWYIANGTLPDIPLDDYISKINDHNFSETSDAYIPSEFSSIYNECLQIDPEKRTFVERVYEGLTIFGILGQQDVTNDSAKGYKLYKEGFNAKEKARIELAHYYNEGYSVKTNAKEALRLFTLSTQGDHKII</sequence>
<proteinExistence type="predicted"/>